<evidence type="ECO:0000313" key="2">
    <source>
        <dbReference type="Proteomes" id="UP000681610"/>
    </source>
</evidence>
<gene>
    <name evidence="1" type="ORF">J4N46_08070</name>
</gene>
<keyword evidence="2" id="KW-1185">Reference proteome</keyword>
<name>A0ABS3PYH7_9FLAO</name>
<accession>A0ABS3PYH7</accession>
<comment type="caution">
    <text evidence="1">The sequence shown here is derived from an EMBL/GenBank/DDBJ whole genome shotgun (WGS) entry which is preliminary data.</text>
</comment>
<dbReference type="InterPro" id="IPR032675">
    <property type="entry name" value="LRR_dom_sf"/>
</dbReference>
<dbReference type="Gene3D" id="3.80.10.10">
    <property type="entry name" value="Ribonuclease Inhibitor"/>
    <property type="match status" value="1"/>
</dbReference>
<organism evidence="1 2">
    <name type="scientific">Capnocytophaga bilenii</name>
    <dbReference type="NCBI Taxonomy" id="2819369"/>
    <lineage>
        <taxon>Bacteria</taxon>
        <taxon>Pseudomonadati</taxon>
        <taxon>Bacteroidota</taxon>
        <taxon>Flavobacteriia</taxon>
        <taxon>Flavobacteriales</taxon>
        <taxon>Flavobacteriaceae</taxon>
        <taxon>Capnocytophaga</taxon>
    </lineage>
</organism>
<dbReference type="EMBL" id="JAGDYP010000005">
    <property type="protein sequence ID" value="MBO1884378.1"/>
    <property type="molecule type" value="Genomic_DNA"/>
</dbReference>
<reference evidence="1 2" key="1">
    <citation type="submission" date="2021-03" db="EMBL/GenBank/DDBJ databases">
        <title>Isolation and description of Capnocytophaga bilenii sp. nov., a novel Capnocytophaga species, isolated from a gingivitis subject.</title>
        <authorList>
            <person name="Antezack A."/>
            <person name="Monnet-Corti V."/>
            <person name="La Scola B."/>
        </authorList>
    </citation>
    <scope>NUCLEOTIDE SEQUENCE [LARGE SCALE GENOMIC DNA]</scope>
    <source>
        <strain evidence="1 2">Marseille-Q4570</strain>
    </source>
</reference>
<evidence type="ECO:0000313" key="1">
    <source>
        <dbReference type="EMBL" id="MBO1884378.1"/>
    </source>
</evidence>
<dbReference type="RefSeq" id="WP_208058880.1">
    <property type="nucleotide sequence ID" value="NZ_JAGDYP010000005.1"/>
</dbReference>
<proteinExistence type="predicted"/>
<dbReference type="SUPFAM" id="SSF52058">
    <property type="entry name" value="L domain-like"/>
    <property type="match status" value="1"/>
</dbReference>
<evidence type="ECO:0008006" key="3">
    <source>
        <dbReference type="Google" id="ProtNLM"/>
    </source>
</evidence>
<sequence length="327" mass="38390">MNKEIKFYSDYDGNNLALLEINNASDETILQLKEIENHIIRLRFEAPPKSEKLQVLSEVLAKPHKSVFILQLLRENNQEAWINIEDFKSVWNVEQVFINNRDWGFDSLKGIEYFQNLKELVLVLRYDKNLSLTPLESCHKLEKINLELPLTKKQHQELSMLQSLKKMNVRGLQTDLLQAMPAMEFLEVQGLQSTDLDKKMPNLKELLLFNSNKLEDISFISRLIYLESLSFWGANKIARLPSLVELKQLTYLSLMNMKELTDIFSIKEVKQLRHLRIATNSFRLGDLSWLVPEVFPFLESITVKLKTMKETRNFLERFPEIGKIQYN</sequence>
<dbReference type="Proteomes" id="UP000681610">
    <property type="component" value="Unassembled WGS sequence"/>
</dbReference>
<protein>
    <recommendedName>
        <fullName evidence="3">Leucine-rich repeat domain-containing protein</fullName>
    </recommendedName>
</protein>